<keyword evidence="1" id="KW-0812">Transmembrane</keyword>
<feature type="transmembrane region" description="Helical" evidence="1">
    <location>
        <begin position="49"/>
        <end position="66"/>
    </location>
</feature>
<gene>
    <name evidence="2" type="ORF">HNR12_005376</name>
</gene>
<organism evidence="2 3">
    <name type="scientific">Streptomonospora nanhaiensis</name>
    <dbReference type="NCBI Taxonomy" id="1323731"/>
    <lineage>
        <taxon>Bacteria</taxon>
        <taxon>Bacillati</taxon>
        <taxon>Actinomycetota</taxon>
        <taxon>Actinomycetes</taxon>
        <taxon>Streptosporangiales</taxon>
        <taxon>Nocardiopsidaceae</taxon>
        <taxon>Streptomonospora</taxon>
    </lineage>
</organism>
<reference evidence="2 3" key="1">
    <citation type="submission" date="2020-07" db="EMBL/GenBank/DDBJ databases">
        <title>Sequencing the genomes of 1000 actinobacteria strains.</title>
        <authorList>
            <person name="Klenk H.-P."/>
        </authorList>
    </citation>
    <scope>NUCLEOTIDE SEQUENCE [LARGE SCALE GENOMIC DNA]</scope>
    <source>
        <strain evidence="2 3">DSM 45927</strain>
    </source>
</reference>
<dbReference type="AlphaFoldDB" id="A0A853BTH0"/>
<keyword evidence="1" id="KW-0472">Membrane</keyword>
<keyword evidence="1" id="KW-1133">Transmembrane helix</keyword>
<feature type="transmembrane region" description="Helical" evidence="1">
    <location>
        <begin position="72"/>
        <end position="90"/>
    </location>
</feature>
<comment type="caution">
    <text evidence="2">The sequence shown here is derived from an EMBL/GenBank/DDBJ whole genome shotgun (WGS) entry which is preliminary data.</text>
</comment>
<keyword evidence="3" id="KW-1185">Reference proteome</keyword>
<dbReference type="EMBL" id="JACCFO010000001">
    <property type="protein sequence ID" value="NYI99099.1"/>
    <property type="molecule type" value="Genomic_DNA"/>
</dbReference>
<accession>A0A853BTH0</accession>
<name>A0A853BTH0_9ACTN</name>
<evidence type="ECO:0000313" key="2">
    <source>
        <dbReference type="EMBL" id="NYI99099.1"/>
    </source>
</evidence>
<dbReference type="Proteomes" id="UP000575985">
    <property type="component" value="Unassembled WGS sequence"/>
</dbReference>
<sequence length="111" mass="11687">MTEKTDGPGGLVELERLRFDHQVAMDIREQDRADRELELRARIAGRGQVFGLVSLFAILGTAITLGLLGQEWAAAGVGLPGVAMIVGVFVSGRLRAPEPLPGADPAGTQAP</sequence>
<protein>
    <submittedName>
        <fullName evidence="2">Uncharacterized protein</fullName>
    </submittedName>
</protein>
<evidence type="ECO:0000313" key="3">
    <source>
        <dbReference type="Proteomes" id="UP000575985"/>
    </source>
</evidence>
<proteinExistence type="predicted"/>
<evidence type="ECO:0000256" key="1">
    <source>
        <dbReference type="SAM" id="Phobius"/>
    </source>
</evidence>
<dbReference type="RefSeq" id="WP_179770136.1">
    <property type="nucleotide sequence ID" value="NZ_JACCFO010000001.1"/>
</dbReference>